<feature type="compositionally biased region" description="Polar residues" evidence="1">
    <location>
        <begin position="400"/>
        <end position="415"/>
    </location>
</feature>
<feature type="compositionally biased region" description="Polar residues" evidence="1">
    <location>
        <begin position="47"/>
        <end position="66"/>
    </location>
</feature>
<feature type="compositionally biased region" description="Polar residues" evidence="1">
    <location>
        <begin position="381"/>
        <end position="393"/>
    </location>
</feature>
<proteinExistence type="predicted"/>
<gene>
    <name evidence="2" type="ORF">RAG0_16038</name>
</gene>
<evidence type="ECO:0000313" key="2">
    <source>
        <dbReference type="EMBL" id="CZT12073.1"/>
    </source>
</evidence>
<feature type="compositionally biased region" description="Basic and acidic residues" evidence="1">
    <location>
        <begin position="922"/>
        <end position="934"/>
    </location>
</feature>
<feature type="compositionally biased region" description="Polar residues" evidence="1">
    <location>
        <begin position="178"/>
        <end position="187"/>
    </location>
</feature>
<name>A0A1E1LNI6_9HELO</name>
<feature type="region of interest" description="Disordered" evidence="1">
    <location>
        <begin position="729"/>
        <end position="1057"/>
    </location>
</feature>
<feature type="region of interest" description="Disordered" evidence="1">
    <location>
        <begin position="36"/>
        <end position="66"/>
    </location>
</feature>
<feature type="compositionally biased region" description="Basic and acidic residues" evidence="1">
    <location>
        <begin position="298"/>
        <end position="316"/>
    </location>
</feature>
<feature type="compositionally biased region" description="Basic and acidic residues" evidence="1">
    <location>
        <begin position="862"/>
        <end position="910"/>
    </location>
</feature>
<dbReference type="EMBL" id="FJUX01000153">
    <property type="protein sequence ID" value="CZT12073.1"/>
    <property type="molecule type" value="Genomic_DNA"/>
</dbReference>
<sequence length="1057" mass="119984">MSTWGSYLASYVKKKPPTTGDDAPTSTTTKVDITESRAPASFPLTLSAPSTTKPNAFPTNKTNDGFQRANSGAAAKKLYEIPGPAAKEESSVMKDVLAGEKAGTNASRVAKMFGYAAGAYTASPNTNAGVGFGEKGRKPPTMKPLLLVPDKTAEKSAGGPEPPLSPLMKMVREANAYTPPSATATAETRSRKPPLSPLLLVPESKKPGLSPPLSPLMALVQEAATKREQPKGIPSVDAVLRSKKEDSDPAVAGEKKMRSKKDEVQDMLDFFASQLDTPSGDVLALPSDNKRTSPSSEPKLEKSNREEDRAKPKAGVDKANAMNMLDFFSSQLDADADLLAAPVEERREEQKMGGGGKKEGFNMLGFFSRKSDKKEDVLTFPTDQKPQTSTSKPVTEERLQPQTFRAQDTSRNLSPFNDLGQAKPFIPPATRKESNWRTGSQGSSTSQELNSIVSTSSPKPKIWSRQTSRTSSELSSVTGGSGRKGSIWSQQTSPTSSVRAMSIKKSTPQVEQDLSQIRGRILSFGEDDEQMKKEQERRDAEHERIVELQTQAQRIIFEKEEMERERRRMMEEQMKFEREKERIEEEAESMRKFVEDVERERVLDEENREKKRRRKELEEEARRKAELEERRRIEAEEEEERARIQAEEEEERRRIQAEEQERREAEIAAREEAERAAREMEKERIRVEGLERKKQYQAKEDLLAKQEADRLTAEMMQYEADQEADRLYYAEEENRKRDVARRKDLDRQEYEEDQEKRREVERQKLIAAVERQREDERMRVEYEAQQEARAIEQERYEEEQRRAAKKRADQLFREENERRLFEQDQERRYYQQGEADPRYRQQQGQADPRYRQQQGRQFYQEKQADPRYRQAEYQRGRRPGPDRRPGVDRRPGADPRPGAERLANDYRTNIDKTILSPSVYQDSERYEPEPKPEVEPEEEEHEETKEEKLAKAEEKIRQAFAGLAAERAQSVTSSSPPASVTSRSNSARGPGGYGGFGKTPNGNGRLENAGGFVRGNTTGGGATKLQKRMPQPPQRVKPGSVNGRMIGLPGGPRPVRR</sequence>
<feature type="compositionally biased region" description="Basic and acidic residues" evidence="1">
    <location>
        <begin position="240"/>
        <end position="264"/>
    </location>
</feature>
<feature type="compositionally biased region" description="Polar residues" evidence="1">
    <location>
        <begin position="487"/>
        <end position="515"/>
    </location>
</feature>
<protein>
    <submittedName>
        <fullName evidence="2">Uncharacterized protein</fullName>
    </submittedName>
</protein>
<dbReference type="OrthoDB" id="3560732at2759"/>
<evidence type="ECO:0000256" key="1">
    <source>
        <dbReference type="SAM" id="MobiDB-lite"/>
    </source>
</evidence>
<dbReference type="AlphaFoldDB" id="A0A1E1LNI6"/>
<keyword evidence="3" id="KW-1185">Reference proteome</keyword>
<feature type="region of interest" description="Disordered" evidence="1">
    <location>
        <begin position="176"/>
        <end position="318"/>
    </location>
</feature>
<feature type="compositionally biased region" description="Polar residues" evidence="1">
    <location>
        <begin position="436"/>
        <end position="478"/>
    </location>
</feature>
<reference evidence="3" key="1">
    <citation type="submission" date="2016-03" db="EMBL/GenBank/DDBJ databases">
        <authorList>
            <person name="Guldener U."/>
        </authorList>
    </citation>
    <scope>NUCLEOTIDE SEQUENCE [LARGE SCALE GENOMIC DNA]</scope>
    <source>
        <strain evidence="3">04CH-RAC-A.6.1</strain>
    </source>
</reference>
<evidence type="ECO:0000313" key="3">
    <source>
        <dbReference type="Proteomes" id="UP000178912"/>
    </source>
</evidence>
<feature type="compositionally biased region" description="Basic and acidic residues" evidence="1">
    <location>
        <begin position="789"/>
        <end position="839"/>
    </location>
</feature>
<feature type="compositionally biased region" description="Basic and acidic residues" evidence="1">
    <location>
        <begin position="344"/>
        <end position="360"/>
    </location>
</feature>
<feature type="region of interest" description="Disordered" evidence="1">
    <location>
        <begin position="344"/>
        <end position="363"/>
    </location>
</feature>
<feature type="region of interest" description="Disordered" evidence="1">
    <location>
        <begin position="372"/>
        <end position="542"/>
    </location>
</feature>
<feature type="compositionally biased region" description="Basic and acidic residues" evidence="1">
    <location>
        <begin position="530"/>
        <end position="542"/>
    </location>
</feature>
<feature type="region of interest" description="Disordered" evidence="1">
    <location>
        <begin position="124"/>
        <end position="144"/>
    </location>
</feature>
<feature type="compositionally biased region" description="Low complexity" evidence="1">
    <location>
        <begin position="851"/>
        <end position="861"/>
    </location>
</feature>
<accession>A0A1E1LNI6</accession>
<dbReference type="Proteomes" id="UP000178912">
    <property type="component" value="Unassembled WGS sequence"/>
</dbReference>
<feature type="compositionally biased region" description="Low complexity" evidence="1">
    <location>
        <begin position="970"/>
        <end position="986"/>
    </location>
</feature>
<feature type="region of interest" description="Disordered" evidence="1">
    <location>
        <begin position="603"/>
        <end position="682"/>
    </location>
</feature>
<feature type="compositionally biased region" description="Low complexity" evidence="1">
    <location>
        <begin position="998"/>
        <end position="1016"/>
    </location>
</feature>
<organism evidence="2 3">
    <name type="scientific">Rhynchosporium agropyri</name>
    <dbReference type="NCBI Taxonomy" id="914238"/>
    <lineage>
        <taxon>Eukaryota</taxon>
        <taxon>Fungi</taxon>
        <taxon>Dikarya</taxon>
        <taxon>Ascomycota</taxon>
        <taxon>Pezizomycotina</taxon>
        <taxon>Leotiomycetes</taxon>
        <taxon>Helotiales</taxon>
        <taxon>Ploettnerulaceae</taxon>
        <taxon>Rhynchosporium</taxon>
    </lineage>
</organism>
<feature type="compositionally biased region" description="Basic and acidic residues" evidence="1">
    <location>
        <begin position="942"/>
        <end position="957"/>
    </location>
</feature>
<feature type="compositionally biased region" description="Basic and acidic residues" evidence="1">
    <location>
        <begin position="729"/>
        <end position="782"/>
    </location>
</feature>